<comment type="function">
    <text evidence="8">Functions as a component of the nuclear pore complex (NPC).</text>
</comment>
<evidence type="ECO:0000256" key="2">
    <source>
        <dbReference type="ARBA" id="ARBA00022448"/>
    </source>
</evidence>
<reference evidence="9 10" key="1">
    <citation type="submission" date="2018-11" db="EMBL/GenBank/DDBJ databases">
        <authorList>
            <consortium name="Pathogen Informatics"/>
        </authorList>
    </citation>
    <scope>NUCLEOTIDE SEQUENCE [LARGE SCALE GENOMIC DNA]</scope>
</reference>
<gene>
    <name evidence="9" type="ORF">DILT_LOCUS14769</name>
</gene>
<keyword evidence="8" id="KW-0472">Membrane</keyword>
<dbReference type="OrthoDB" id="3098at2759"/>
<comment type="subunit">
    <text evidence="8">Part of the nuclear pore complex (NPC).</text>
</comment>
<evidence type="ECO:0000256" key="4">
    <source>
        <dbReference type="ARBA" id="ARBA00022927"/>
    </source>
</evidence>
<dbReference type="AlphaFoldDB" id="A0A3P7MA45"/>
<evidence type="ECO:0000313" key="9">
    <source>
        <dbReference type="EMBL" id="VDN26244.1"/>
    </source>
</evidence>
<keyword evidence="6 8" id="KW-0906">Nuclear pore complex</keyword>
<dbReference type="PANTHER" id="PTHR13003">
    <property type="entry name" value="NUP107-RELATED"/>
    <property type="match status" value="1"/>
</dbReference>
<dbReference type="GO" id="GO:0000973">
    <property type="term" value="P:post-transcriptional tethering of RNA polymerase II gene DNA at nuclear periphery"/>
    <property type="evidence" value="ECO:0007669"/>
    <property type="project" value="TreeGrafter"/>
</dbReference>
<evidence type="ECO:0000256" key="8">
    <source>
        <dbReference type="RuleBase" id="RU365072"/>
    </source>
</evidence>
<comment type="subcellular location">
    <subcellularLocation>
        <location evidence="8">Nucleus</location>
        <location evidence="8">Nuclear pore complex</location>
    </subcellularLocation>
    <subcellularLocation>
        <location evidence="8">Nucleus membrane</location>
    </subcellularLocation>
</comment>
<keyword evidence="4" id="KW-0653">Protein transport</keyword>
<evidence type="ECO:0000313" key="10">
    <source>
        <dbReference type="Proteomes" id="UP000281553"/>
    </source>
</evidence>
<dbReference type="InterPro" id="IPR007252">
    <property type="entry name" value="Nup84/Nup107"/>
</dbReference>
<dbReference type="EMBL" id="UYRU01075770">
    <property type="protein sequence ID" value="VDN26244.1"/>
    <property type="molecule type" value="Genomic_DNA"/>
</dbReference>
<evidence type="ECO:0000256" key="7">
    <source>
        <dbReference type="ARBA" id="ARBA00023242"/>
    </source>
</evidence>
<protein>
    <recommendedName>
        <fullName evidence="8">Nuclear pore complex protein</fullName>
    </recommendedName>
</protein>
<dbReference type="PANTHER" id="PTHR13003:SF2">
    <property type="entry name" value="NUCLEAR PORE COMPLEX PROTEIN NUP107"/>
    <property type="match status" value="1"/>
</dbReference>
<dbReference type="GO" id="GO:0017056">
    <property type="term" value="F:structural constituent of nuclear pore"/>
    <property type="evidence" value="ECO:0007669"/>
    <property type="project" value="UniProtKB-UniRule"/>
</dbReference>
<dbReference type="GO" id="GO:0031965">
    <property type="term" value="C:nuclear membrane"/>
    <property type="evidence" value="ECO:0007669"/>
    <property type="project" value="UniProtKB-SubCell"/>
</dbReference>
<dbReference type="Proteomes" id="UP000281553">
    <property type="component" value="Unassembled WGS sequence"/>
</dbReference>
<keyword evidence="10" id="KW-1185">Reference proteome</keyword>
<dbReference type="GO" id="GO:0031080">
    <property type="term" value="C:nuclear pore outer ring"/>
    <property type="evidence" value="ECO:0007669"/>
    <property type="project" value="TreeGrafter"/>
</dbReference>
<organism evidence="9 10">
    <name type="scientific">Dibothriocephalus latus</name>
    <name type="common">Fish tapeworm</name>
    <name type="synonym">Diphyllobothrium latum</name>
    <dbReference type="NCBI Taxonomy" id="60516"/>
    <lineage>
        <taxon>Eukaryota</taxon>
        <taxon>Metazoa</taxon>
        <taxon>Spiralia</taxon>
        <taxon>Lophotrochozoa</taxon>
        <taxon>Platyhelminthes</taxon>
        <taxon>Cestoda</taxon>
        <taxon>Eucestoda</taxon>
        <taxon>Diphyllobothriidea</taxon>
        <taxon>Diphyllobothriidae</taxon>
        <taxon>Dibothriocephalus</taxon>
    </lineage>
</organism>
<comment type="similarity">
    <text evidence="1 8">Belongs to the nucleoporin Nup84/Nup107 family.</text>
</comment>
<keyword evidence="5 8" id="KW-0811">Translocation</keyword>
<accession>A0A3P7MA45</accession>
<evidence type="ECO:0000256" key="1">
    <source>
        <dbReference type="ARBA" id="ARBA00009510"/>
    </source>
</evidence>
<sequence>MLKALKSECWDDVLWAHCCAMVESRVDACVRSLLNCGPRTDTMSLLGEPHPAWGSEAGLGLPDSAWSYGSWSLLECFTKTETVLGWSPTECLHKASAISLDGDCQTSLVQSTTKASAMAAFLGRSSATALESSRSSPFSDALLLKALFYATCRGLALGEFSDLLDAMSSLVPLLVPQPIQQILRFQITYANSAALGDSVTLNPLHCHILRFMAHLVICLQHLESELPDSHCTRVLEAYIATLIAEHRLPLIAPYTACLSSPALQTQWYAAFLSGKAVPPIPWSTCLCVFSNLNFPLPSGSMMNRNN</sequence>
<dbReference type="Pfam" id="PF04121">
    <property type="entry name" value="Nup84_Nup100"/>
    <property type="match status" value="1"/>
</dbReference>
<evidence type="ECO:0000256" key="5">
    <source>
        <dbReference type="ARBA" id="ARBA00023010"/>
    </source>
</evidence>
<dbReference type="GO" id="GO:0006406">
    <property type="term" value="P:mRNA export from nucleus"/>
    <property type="evidence" value="ECO:0007669"/>
    <property type="project" value="TreeGrafter"/>
</dbReference>
<evidence type="ECO:0000256" key="6">
    <source>
        <dbReference type="ARBA" id="ARBA00023132"/>
    </source>
</evidence>
<evidence type="ECO:0000256" key="3">
    <source>
        <dbReference type="ARBA" id="ARBA00022816"/>
    </source>
</evidence>
<keyword evidence="2 8" id="KW-0813">Transport</keyword>
<proteinExistence type="inferred from homology"/>
<name>A0A3P7MA45_DIBLA</name>
<keyword evidence="7 8" id="KW-0539">Nucleus</keyword>
<dbReference type="GO" id="GO:0006606">
    <property type="term" value="P:protein import into nucleus"/>
    <property type="evidence" value="ECO:0007669"/>
    <property type="project" value="TreeGrafter"/>
</dbReference>
<keyword evidence="3" id="KW-0509">mRNA transport</keyword>